<evidence type="ECO:0000313" key="1">
    <source>
        <dbReference type="EMBL" id="TID28893.1"/>
    </source>
</evidence>
<proteinExistence type="predicted"/>
<dbReference type="EMBL" id="SELW01000359">
    <property type="protein sequence ID" value="TID28893.1"/>
    <property type="molecule type" value="Genomic_DNA"/>
</dbReference>
<dbReference type="AlphaFoldDB" id="A0A4T0X237"/>
<reference evidence="1 2" key="1">
    <citation type="journal article" date="2019" name="Front. Genet.">
        <title>Whole-Genome Sequencing of the Opportunistic Yeast Pathogen Candida inconspicua Uncovers Its Hybrid Origin.</title>
        <authorList>
            <person name="Mixao V."/>
            <person name="Hansen A.P."/>
            <person name="Saus E."/>
            <person name="Boekhout T."/>
            <person name="Lass-Florl C."/>
            <person name="Gabaldon T."/>
        </authorList>
    </citation>
    <scope>NUCLEOTIDE SEQUENCE [LARGE SCALE GENOMIC DNA]</scope>
    <source>
        <strain evidence="1 2">CBS 180</strain>
    </source>
</reference>
<keyword evidence="2" id="KW-1185">Reference proteome</keyword>
<comment type="caution">
    <text evidence="1">The sequence shown here is derived from an EMBL/GenBank/DDBJ whole genome shotgun (WGS) entry which is preliminary data.</text>
</comment>
<organism evidence="1 2">
    <name type="scientific">Pichia inconspicua</name>
    <dbReference type="NCBI Taxonomy" id="52247"/>
    <lineage>
        <taxon>Eukaryota</taxon>
        <taxon>Fungi</taxon>
        <taxon>Dikarya</taxon>
        <taxon>Ascomycota</taxon>
        <taxon>Saccharomycotina</taxon>
        <taxon>Pichiomycetes</taxon>
        <taxon>Pichiales</taxon>
        <taxon>Pichiaceae</taxon>
        <taxon>Pichia</taxon>
    </lineage>
</organism>
<sequence length="802" mass="91913">MMLNPEIFKSIMDVRSKVNGDFLNGVHDGDLFQKSLSDERLENESLRAKNIDKTVIYLSVGIAGDGVNLRRKGYKGIFPIILMFMDLPPSIRTEQTFVHIPMVTETVKQSPGYLAKMFEPLVDELETLANDGMSLKVGDKEYIIKLRVISITGDIIAVKQFTETLSPTAKHPCTFCKIESVKMRIYFLDREDGWEKKTREERRVSWELITTEEVNRMIAEGDLRTDSRGKNHSWQVKAKSLVSNLKSIDGWNVLVSDYMHVFYENISIKSVTEVLGSSAFSKLHQPSFKEFQRSRTDLLNEMQNIQMFEENKSASHLFSLSAMNSGIKATDCRTASVAFTALFKFLYSQSGETVSNSAIIAEETVEAVDPSINAEQLSNDANVERFPDRHQKKVVNTNFSIEASSMVVFFDLNSPDTAGKCITADAVSNTATSKSSERTRKRAESEALGKGNFERIAYLLMELNQFICLLCAIDIPRYELKSGTEGEKSGKASWRTLNKRMKANFIAECIEISAYQFEHLSYVHCGRTRFLNPAEYPAEVASFKELHSNINNFKIRKCTRMNLHGSLIALNIEGRQYAKLRNEKGQWDFIEITSIFLFDNDEDLKEVLISFEYVDVEYQWKTSISGLYEFCLASYIRKQAQPEKKRMFLTDNTEIRPINTLSDETTTMTPFEKYSTGLKLLLVSSDDSIDQGMISQKSIMKQSSNRGYFQRALEIFEYTDFNTKRSVISPPTFFAICEYIMALVNYLRWCKISFEESLEVCIELSSSKGPFEFYTKEHIKDIFKKYIPKIEDWILVREHDLK</sequence>
<dbReference type="OrthoDB" id="2289822at2759"/>
<evidence type="ECO:0000313" key="2">
    <source>
        <dbReference type="Proteomes" id="UP000307173"/>
    </source>
</evidence>
<gene>
    <name evidence="1" type="ORF">CANINC_002245</name>
</gene>
<name>A0A4T0X237_9ASCO</name>
<dbReference type="Proteomes" id="UP000307173">
    <property type="component" value="Unassembled WGS sequence"/>
</dbReference>
<protein>
    <submittedName>
        <fullName evidence="1">Uncharacterized protein</fullName>
    </submittedName>
</protein>
<accession>A0A4T0X237</accession>